<evidence type="ECO:0000313" key="7">
    <source>
        <dbReference type="Proteomes" id="UP000052015"/>
    </source>
</evidence>
<name>A0A0R3K0X0_CALMK</name>
<dbReference type="EC" id="5.4.1.-" evidence="6"/>
<gene>
    <name evidence="6" type="primary">cbiC</name>
    <name evidence="6" type="ORF">ABG79_02293</name>
</gene>
<dbReference type="Pfam" id="PF02570">
    <property type="entry name" value="CbiC"/>
    <property type="match status" value="1"/>
</dbReference>
<comment type="pathway">
    <text evidence="1">Cofactor biosynthesis; adenosylcobalamin biosynthesis.</text>
</comment>
<feature type="domain" description="Cobalamin biosynthesis precorrin-8X methylmutase CobH/CbiC" evidence="5">
    <location>
        <begin position="9"/>
        <end position="201"/>
    </location>
</feature>
<dbReference type="GO" id="GO:0016993">
    <property type="term" value="F:precorrin-8X methylmutase activity"/>
    <property type="evidence" value="ECO:0007669"/>
    <property type="project" value="InterPro"/>
</dbReference>
<dbReference type="RefSeq" id="WP_057979575.1">
    <property type="nucleotide sequence ID" value="NZ_LKHP01000020.1"/>
</dbReference>
<keyword evidence="4 6" id="KW-0413">Isomerase</keyword>
<dbReference type="PANTHER" id="PTHR43588:SF1">
    <property type="entry name" value="COBALT-PRECORRIN-8 METHYLMUTASE"/>
    <property type="match status" value="1"/>
</dbReference>
<sequence length="208" mass="22930">MMYIKNPNEIEKRSFEIIMPNLKFTHGELELPVVLRAIHTTGDYEYENILRFKKDAVEVGIKALKEGCKIFTDTRMAYSGINKRTLESINCSIDCFVDNPLVFQRSKEEGITRSMAAVDIAAQNGVDIFVIGNAPTALFRIIEHIKNGTLNPKLIIGVPVGFVGAAESKEELRKIDVPSISTVGTKGGSNVAAAILNAIQYLAVERCL</sequence>
<dbReference type="OrthoDB" id="9780708at2"/>
<evidence type="ECO:0000256" key="1">
    <source>
        <dbReference type="ARBA" id="ARBA00004953"/>
    </source>
</evidence>
<dbReference type="GO" id="GO:0009236">
    <property type="term" value="P:cobalamin biosynthetic process"/>
    <property type="evidence" value="ECO:0007669"/>
    <property type="project" value="UniProtKB-UniPathway"/>
</dbReference>
<evidence type="ECO:0000313" key="6">
    <source>
        <dbReference type="EMBL" id="KRQ85919.1"/>
    </source>
</evidence>
<dbReference type="Gene3D" id="3.40.50.10230">
    <property type="entry name" value="Cobalamin biosynthesis CobH/CbiC, precorrin-8X methylmutase"/>
    <property type="match status" value="1"/>
</dbReference>
<evidence type="ECO:0000259" key="5">
    <source>
        <dbReference type="Pfam" id="PF02570"/>
    </source>
</evidence>
<dbReference type="AlphaFoldDB" id="A0A0R3K0X0"/>
<keyword evidence="7" id="KW-1185">Reference proteome</keyword>
<protein>
    <submittedName>
        <fullName evidence="6">Cobalt-precorrin-8X methylmutase</fullName>
        <ecNumber evidence="6">5.4.1.-</ecNumber>
    </submittedName>
</protein>
<organism evidence="6 7">
    <name type="scientific">Caloramator mitchellensis</name>
    <dbReference type="NCBI Taxonomy" id="908809"/>
    <lineage>
        <taxon>Bacteria</taxon>
        <taxon>Bacillati</taxon>
        <taxon>Bacillota</taxon>
        <taxon>Clostridia</taxon>
        <taxon>Eubacteriales</taxon>
        <taxon>Clostridiaceae</taxon>
        <taxon>Caloramator</taxon>
    </lineage>
</organism>
<evidence type="ECO:0000256" key="4">
    <source>
        <dbReference type="ARBA" id="ARBA00023235"/>
    </source>
</evidence>
<dbReference type="SUPFAM" id="SSF63965">
    <property type="entry name" value="Precorrin-8X methylmutase CbiC/CobH"/>
    <property type="match status" value="1"/>
</dbReference>
<comment type="similarity">
    <text evidence="2">Belongs to the CobH/CbiC family.</text>
</comment>
<keyword evidence="3" id="KW-0169">Cobalamin biosynthesis</keyword>
<comment type="caution">
    <text evidence="6">The sequence shown here is derived from an EMBL/GenBank/DDBJ whole genome shotgun (WGS) entry which is preliminary data.</text>
</comment>
<proteinExistence type="inferred from homology"/>
<dbReference type="UniPathway" id="UPA00148"/>
<dbReference type="InterPro" id="IPR003722">
    <property type="entry name" value="Cbl_synth_CobH/CbiC"/>
</dbReference>
<dbReference type="InterPro" id="IPR036588">
    <property type="entry name" value="CobH/CbiC_sf"/>
</dbReference>
<dbReference type="STRING" id="908809.ABG79_02293"/>
<dbReference type="PATRIC" id="fig|908809.3.peg.2280"/>
<dbReference type="EMBL" id="LKHP01000020">
    <property type="protein sequence ID" value="KRQ85919.1"/>
    <property type="molecule type" value="Genomic_DNA"/>
</dbReference>
<evidence type="ECO:0000256" key="2">
    <source>
        <dbReference type="ARBA" id="ARBA00009774"/>
    </source>
</evidence>
<accession>A0A0R3K0X0</accession>
<dbReference type="PANTHER" id="PTHR43588">
    <property type="entry name" value="COBALT-PRECORRIN-8 METHYLMUTASE"/>
    <property type="match status" value="1"/>
</dbReference>
<reference evidence="6 7" key="1">
    <citation type="submission" date="2015-09" db="EMBL/GenBank/DDBJ databases">
        <title>Draft genome sequence of a Caloramator mitchellensis, a moderate thermophile from the Great Artesian Basin of Australia.</title>
        <authorList>
            <person name="Patel B.K."/>
        </authorList>
    </citation>
    <scope>NUCLEOTIDE SEQUENCE [LARGE SCALE GENOMIC DNA]</scope>
    <source>
        <strain evidence="6 7">VF08</strain>
    </source>
</reference>
<evidence type="ECO:0000256" key="3">
    <source>
        <dbReference type="ARBA" id="ARBA00022573"/>
    </source>
</evidence>
<dbReference type="Proteomes" id="UP000052015">
    <property type="component" value="Unassembled WGS sequence"/>
</dbReference>